<organism evidence="2 3">
    <name type="scientific">Haemaphysalis longicornis</name>
    <name type="common">Bush tick</name>
    <dbReference type="NCBI Taxonomy" id="44386"/>
    <lineage>
        <taxon>Eukaryota</taxon>
        <taxon>Metazoa</taxon>
        <taxon>Ecdysozoa</taxon>
        <taxon>Arthropoda</taxon>
        <taxon>Chelicerata</taxon>
        <taxon>Arachnida</taxon>
        <taxon>Acari</taxon>
        <taxon>Parasitiformes</taxon>
        <taxon>Ixodida</taxon>
        <taxon>Ixodoidea</taxon>
        <taxon>Ixodidae</taxon>
        <taxon>Haemaphysalinae</taxon>
        <taxon>Haemaphysalis</taxon>
    </lineage>
</organism>
<sequence length="174" mass="19353">MQRIEVDGESISPEYINEEAGWLTNHRRWSARAIATLGLTSGVCPGKPTNDSQPSSKTPRLNTHAQRLQRLPHQPPLPSEDIKTVLRPPEGLDITKISQAGLRDGVLRATGISYDEAADDILRTNTAKNVIVASTASMARARKHTAIQELRFRDNSYKETDGCVGRRRHAKYSR</sequence>
<evidence type="ECO:0000313" key="2">
    <source>
        <dbReference type="EMBL" id="KAH9364439.1"/>
    </source>
</evidence>
<protein>
    <submittedName>
        <fullName evidence="2">Uncharacterized protein</fullName>
    </submittedName>
</protein>
<dbReference type="Proteomes" id="UP000821853">
    <property type="component" value="Chromosome 10"/>
</dbReference>
<evidence type="ECO:0000313" key="3">
    <source>
        <dbReference type="Proteomes" id="UP000821853"/>
    </source>
</evidence>
<dbReference type="VEuPathDB" id="VectorBase:HLOH_055162"/>
<dbReference type="AlphaFoldDB" id="A0A9J6FNM0"/>
<name>A0A9J6FNM0_HAELO</name>
<evidence type="ECO:0000256" key="1">
    <source>
        <dbReference type="SAM" id="MobiDB-lite"/>
    </source>
</evidence>
<proteinExistence type="predicted"/>
<comment type="caution">
    <text evidence="2">The sequence shown here is derived from an EMBL/GenBank/DDBJ whole genome shotgun (WGS) entry which is preliminary data.</text>
</comment>
<feature type="region of interest" description="Disordered" evidence="1">
    <location>
        <begin position="40"/>
        <end position="62"/>
    </location>
</feature>
<dbReference type="EMBL" id="JABSTR010000002">
    <property type="protein sequence ID" value="KAH9364439.1"/>
    <property type="molecule type" value="Genomic_DNA"/>
</dbReference>
<gene>
    <name evidence="2" type="ORF">HPB48_016653</name>
</gene>
<reference evidence="2 3" key="1">
    <citation type="journal article" date="2020" name="Cell">
        <title>Large-Scale Comparative Analyses of Tick Genomes Elucidate Their Genetic Diversity and Vector Capacities.</title>
        <authorList>
            <consortium name="Tick Genome and Microbiome Consortium (TIGMIC)"/>
            <person name="Jia N."/>
            <person name="Wang J."/>
            <person name="Shi W."/>
            <person name="Du L."/>
            <person name="Sun Y."/>
            <person name="Zhan W."/>
            <person name="Jiang J.F."/>
            <person name="Wang Q."/>
            <person name="Zhang B."/>
            <person name="Ji P."/>
            <person name="Bell-Sakyi L."/>
            <person name="Cui X.M."/>
            <person name="Yuan T.T."/>
            <person name="Jiang B.G."/>
            <person name="Yang W.F."/>
            <person name="Lam T.T."/>
            <person name="Chang Q.C."/>
            <person name="Ding S.J."/>
            <person name="Wang X.J."/>
            <person name="Zhu J.G."/>
            <person name="Ruan X.D."/>
            <person name="Zhao L."/>
            <person name="Wei J.T."/>
            <person name="Ye R.Z."/>
            <person name="Que T.C."/>
            <person name="Du C.H."/>
            <person name="Zhou Y.H."/>
            <person name="Cheng J.X."/>
            <person name="Dai P.F."/>
            <person name="Guo W.B."/>
            <person name="Han X.H."/>
            <person name="Huang E.J."/>
            <person name="Li L.F."/>
            <person name="Wei W."/>
            <person name="Gao Y.C."/>
            <person name="Liu J.Z."/>
            <person name="Shao H.Z."/>
            <person name="Wang X."/>
            <person name="Wang C.C."/>
            <person name="Yang T.C."/>
            <person name="Huo Q.B."/>
            <person name="Li W."/>
            <person name="Chen H.Y."/>
            <person name="Chen S.E."/>
            <person name="Zhou L.G."/>
            <person name="Ni X.B."/>
            <person name="Tian J.H."/>
            <person name="Sheng Y."/>
            <person name="Liu T."/>
            <person name="Pan Y.S."/>
            <person name="Xia L.Y."/>
            <person name="Li J."/>
            <person name="Zhao F."/>
            <person name="Cao W.C."/>
        </authorList>
    </citation>
    <scope>NUCLEOTIDE SEQUENCE [LARGE SCALE GENOMIC DNA]</scope>
    <source>
        <strain evidence="2">HaeL-2018</strain>
    </source>
</reference>
<keyword evidence="3" id="KW-1185">Reference proteome</keyword>
<feature type="compositionally biased region" description="Polar residues" evidence="1">
    <location>
        <begin position="49"/>
        <end position="62"/>
    </location>
</feature>
<accession>A0A9J6FNM0</accession>